<comment type="caution">
    <text evidence="1">The sequence shown here is derived from an EMBL/GenBank/DDBJ whole genome shotgun (WGS) entry which is preliminary data.</text>
</comment>
<gene>
    <name evidence="1" type="ORF">QJS04_geneDACA019073</name>
</gene>
<reference evidence="1" key="2">
    <citation type="submission" date="2023-06" db="EMBL/GenBank/DDBJ databases">
        <authorList>
            <person name="Ma L."/>
            <person name="Liu K.-W."/>
            <person name="Li Z."/>
            <person name="Hsiao Y.-Y."/>
            <person name="Qi Y."/>
            <person name="Fu T."/>
            <person name="Tang G."/>
            <person name="Zhang D."/>
            <person name="Sun W.-H."/>
            <person name="Liu D.-K."/>
            <person name="Li Y."/>
            <person name="Chen G.-Z."/>
            <person name="Liu X.-D."/>
            <person name="Liao X.-Y."/>
            <person name="Jiang Y.-T."/>
            <person name="Yu X."/>
            <person name="Hao Y."/>
            <person name="Huang J."/>
            <person name="Zhao X.-W."/>
            <person name="Ke S."/>
            <person name="Chen Y.-Y."/>
            <person name="Wu W.-L."/>
            <person name="Hsu J.-L."/>
            <person name="Lin Y.-F."/>
            <person name="Huang M.-D."/>
            <person name="Li C.-Y."/>
            <person name="Huang L."/>
            <person name="Wang Z.-W."/>
            <person name="Zhao X."/>
            <person name="Zhong W.-Y."/>
            <person name="Peng D.-H."/>
            <person name="Ahmad S."/>
            <person name="Lan S."/>
            <person name="Zhang J.-S."/>
            <person name="Tsai W.-C."/>
            <person name="Van De Peer Y."/>
            <person name="Liu Z.-J."/>
        </authorList>
    </citation>
    <scope>NUCLEOTIDE SEQUENCE</scope>
    <source>
        <strain evidence="1">SCP</strain>
        <tissue evidence="1">Leaves</tissue>
    </source>
</reference>
<dbReference type="EMBL" id="JAUJYN010000011">
    <property type="protein sequence ID" value="KAK1260553.1"/>
    <property type="molecule type" value="Genomic_DNA"/>
</dbReference>
<organism evidence="1 2">
    <name type="scientific">Acorus gramineus</name>
    <name type="common">Dwarf sweet flag</name>
    <dbReference type="NCBI Taxonomy" id="55184"/>
    <lineage>
        <taxon>Eukaryota</taxon>
        <taxon>Viridiplantae</taxon>
        <taxon>Streptophyta</taxon>
        <taxon>Embryophyta</taxon>
        <taxon>Tracheophyta</taxon>
        <taxon>Spermatophyta</taxon>
        <taxon>Magnoliopsida</taxon>
        <taxon>Liliopsida</taxon>
        <taxon>Acoraceae</taxon>
        <taxon>Acorus</taxon>
    </lineage>
</organism>
<name>A0AAV9A8Q6_ACOGR</name>
<reference evidence="1" key="1">
    <citation type="journal article" date="2023" name="Nat. Commun.">
        <title>Diploid and tetraploid genomes of Acorus and the evolution of monocots.</title>
        <authorList>
            <person name="Ma L."/>
            <person name="Liu K.W."/>
            <person name="Li Z."/>
            <person name="Hsiao Y.Y."/>
            <person name="Qi Y."/>
            <person name="Fu T."/>
            <person name="Tang G.D."/>
            <person name="Zhang D."/>
            <person name="Sun W.H."/>
            <person name="Liu D.K."/>
            <person name="Li Y."/>
            <person name="Chen G.Z."/>
            <person name="Liu X.D."/>
            <person name="Liao X.Y."/>
            <person name="Jiang Y.T."/>
            <person name="Yu X."/>
            <person name="Hao Y."/>
            <person name="Huang J."/>
            <person name="Zhao X.W."/>
            <person name="Ke S."/>
            <person name="Chen Y.Y."/>
            <person name="Wu W.L."/>
            <person name="Hsu J.L."/>
            <person name="Lin Y.F."/>
            <person name="Huang M.D."/>
            <person name="Li C.Y."/>
            <person name="Huang L."/>
            <person name="Wang Z.W."/>
            <person name="Zhao X."/>
            <person name="Zhong W.Y."/>
            <person name="Peng D.H."/>
            <person name="Ahmad S."/>
            <person name="Lan S."/>
            <person name="Zhang J.S."/>
            <person name="Tsai W.C."/>
            <person name="Van de Peer Y."/>
            <person name="Liu Z.J."/>
        </authorList>
    </citation>
    <scope>NUCLEOTIDE SEQUENCE</scope>
    <source>
        <strain evidence="1">SCP</strain>
    </source>
</reference>
<proteinExistence type="predicted"/>
<evidence type="ECO:0000313" key="2">
    <source>
        <dbReference type="Proteomes" id="UP001179952"/>
    </source>
</evidence>
<sequence length="61" mass="6894">MERLEEDLVEVNGEVQNPDLGVLEEVVKEGRDGGKEEEELVEAIGELENPQEEEEIKSSNR</sequence>
<protein>
    <submittedName>
        <fullName evidence="1">Uncharacterized protein</fullName>
    </submittedName>
</protein>
<accession>A0AAV9A8Q6</accession>
<dbReference type="AlphaFoldDB" id="A0AAV9A8Q6"/>
<keyword evidence="2" id="KW-1185">Reference proteome</keyword>
<evidence type="ECO:0000313" key="1">
    <source>
        <dbReference type="EMBL" id="KAK1260553.1"/>
    </source>
</evidence>
<dbReference type="Proteomes" id="UP001179952">
    <property type="component" value="Unassembled WGS sequence"/>
</dbReference>